<evidence type="ECO:0000256" key="1">
    <source>
        <dbReference type="SAM" id="MobiDB-lite"/>
    </source>
</evidence>
<protein>
    <recommendedName>
        <fullName evidence="3">Bacterial Ig domain-containing protein</fullName>
    </recommendedName>
</protein>
<evidence type="ECO:0000313" key="2">
    <source>
        <dbReference type="EMBL" id="MBF4103063.1"/>
    </source>
</evidence>
<evidence type="ECO:0008006" key="3">
    <source>
        <dbReference type="Google" id="ProtNLM"/>
    </source>
</evidence>
<sequence length="82" mass="8567">MTDAHTSEGEDKPVGNKDLAVADGIQVEVTIPKGTEAGDTVEVTVKTPNGDVKTTAKVEEGDLPGTGDGKVTVTRAYKRLTR</sequence>
<dbReference type="AlphaFoldDB" id="A0A930UX00"/>
<organism evidence="2">
    <name type="scientific">Gallibacterium anatis</name>
    <dbReference type="NCBI Taxonomy" id="750"/>
    <lineage>
        <taxon>Bacteria</taxon>
        <taxon>Pseudomonadati</taxon>
        <taxon>Pseudomonadota</taxon>
        <taxon>Gammaproteobacteria</taxon>
        <taxon>Pasteurellales</taxon>
        <taxon>Pasteurellaceae</taxon>
        <taxon>Gallibacterium</taxon>
    </lineage>
</organism>
<proteinExistence type="predicted"/>
<feature type="compositionally biased region" description="Basic and acidic residues" evidence="1">
    <location>
        <begin position="1"/>
        <end position="15"/>
    </location>
</feature>
<gene>
    <name evidence="2" type="ORF">INT80_13645</name>
</gene>
<comment type="caution">
    <text evidence="2">The sequence shown here is derived from an EMBL/GenBank/DDBJ whole genome shotgun (WGS) entry which is preliminary data.</text>
</comment>
<feature type="region of interest" description="Disordered" evidence="1">
    <location>
        <begin position="1"/>
        <end position="20"/>
    </location>
</feature>
<accession>A0A930UX00</accession>
<name>A0A930UX00_9PAST</name>
<dbReference type="EMBL" id="JADION010000048">
    <property type="protein sequence ID" value="MBF4103063.1"/>
    <property type="molecule type" value="Genomic_DNA"/>
</dbReference>
<reference evidence="2" key="1">
    <citation type="submission" date="2020-11" db="EMBL/GenBank/DDBJ databases">
        <title>Gallibacterium anatis 1637, full genome, WGS.</title>
        <authorList>
            <person name="Laishevtcev A.I."/>
            <person name="Yakimova E.A."/>
            <person name="Petkovich D."/>
            <person name="Stepanova T.V."/>
            <person name="Kalendr R.S."/>
            <person name="Rubalsky E.O."/>
            <person name="Zulkarneev E.R."/>
            <person name="Aleshkin A.V."/>
        </authorList>
    </citation>
    <scope>NUCLEOTIDE SEQUENCE</scope>
    <source>
        <strain evidence="2">1637</strain>
    </source>
</reference>